<evidence type="ECO:0000313" key="9">
    <source>
        <dbReference type="EMBL" id="MCB5409001.1"/>
    </source>
</evidence>
<proteinExistence type="inferred from homology"/>
<feature type="region of interest" description="Disordered" evidence="8">
    <location>
        <begin position="360"/>
        <end position="406"/>
    </location>
</feature>
<dbReference type="Pfam" id="PF13365">
    <property type="entry name" value="Trypsin_2"/>
    <property type="match status" value="1"/>
</dbReference>
<feature type="chain" id="PRO_5044960629" description="Serine protease" evidence="7">
    <location>
        <begin position="24"/>
        <end position="614"/>
    </location>
</feature>
<evidence type="ECO:0000256" key="4">
    <source>
        <dbReference type="ARBA" id="ARBA00022729"/>
    </source>
</evidence>
<keyword evidence="5 7" id="KW-0378">Hydrolase</keyword>
<feature type="compositionally biased region" description="Low complexity" evidence="8">
    <location>
        <begin position="275"/>
        <end position="292"/>
    </location>
</feature>
<accession>A0ABS8CI08</accession>
<dbReference type="RefSeq" id="WP_226933898.1">
    <property type="nucleotide sequence ID" value="NZ_JACDXX010000002.1"/>
</dbReference>
<gene>
    <name evidence="9" type="ORF">H0485_03105</name>
</gene>
<feature type="region of interest" description="Disordered" evidence="8">
    <location>
        <begin position="264"/>
        <end position="333"/>
    </location>
</feature>
<keyword evidence="4 7" id="KW-0732">Signal</keyword>
<evidence type="ECO:0000256" key="3">
    <source>
        <dbReference type="ARBA" id="ARBA00022670"/>
    </source>
</evidence>
<comment type="subcellular location">
    <subcellularLocation>
        <location evidence="1">Secreted</location>
    </subcellularLocation>
</comment>
<dbReference type="InterPro" id="IPR009003">
    <property type="entry name" value="Peptidase_S1_PA"/>
</dbReference>
<dbReference type="EC" id="3.4.21.-" evidence="7"/>
<name>A0ABS8CI08_9RHOB</name>
<dbReference type="PANTHER" id="PTHR43019">
    <property type="entry name" value="SERINE ENDOPROTEASE DEGS"/>
    <property type="match status" value="1"/>
</dbReference>
<evidence type="ECO:0000256" key="7">
    <source>
        <dbReference type="RuleBase" id="RU004296"/>
    </source>
</evidence>
<dbReference type="PRINTS" id="PR00839">
    <property type="entry name" value="V8PROTEASE"/>
</dbReference>
<evidence type="ECO:0000256" key="6">
    <source>
        <dbReference type="ARBA" id="ARBA00022825"/>
    </source>
</evidence>
<dbReference type="EMBL" id="JACDXX010000002">
    <property type="protein sequence ID" value="MCB5409001.1"/>
    <property type="molecule type" value="Genomic_DNA"/>
</dbReference>
<evidence type="ECO:0000256" key="5">
    <source>
        <dbReference type="ARBA" id="ARBA00022801"/>
    </source>
</evidence>
<evidence type="ECO:0000256" key="1">
    <source>
        <dbReference type="ARBA" id="ARBA00004613"/>
    </source>
</evidence>
<organism evidence="9 10">
    <name type="scientific">Pseudogemmobacter faecipullorum</name>
    <dbReference type="NCBI Taxonomy" id="2755041"/>
    <lineage>
        <taxon>Bacteria</taxon>
        <taxon>Pseudomonadati</taxon>
        <taxon>Pseudomonadota</taxon>
        <taxon>Alphaproteobacteria</taxon>
        <taxon>Rhodobacterales</taxon>
        <taxon>Paracoccaceae</taxon>
        <taxon>Pseudogemmobacter</taxon>
    </lineage>
</organism>
<keyword evidence="6 7" id="KW-0720">Serine protease</keyword>
<comment type="similarity">
    <text evidence="2 7">Belongs to the peptidase S1B family.</text>
</comment>
<dbReference type="InterPro" id="IPR008256">
    <property type="entry name" value="Peptidase_S1B"/>
</dbReference>
<keyword evidence="10" id="KW-1185">Reference proteome</keyword>
<dbReference type="InterPro" id="IPR043504">
    <property type="entry name" value="Peptidase_S1_PA_chymotrypsin"/>
</dbReference>
<evidence type="ECO:0000256" key="2">
    <source>
        <dbReference type="ARBA" id="ARBA00008764"/>
    </source>
</evidence>
<feature type="compositionally biased region" description="Low complexity" evidence="8">
    <location>
        <begin position="315"/>
        <end position="333"/>
    </location>
</feature>
<feature type="signal peptide" evidence="7">
    <location>
        <begin position="1"/>
        <end position="23"/>
    </location>
</feature>
<dbReference type="Proteomes" id="UP001198571">
    <property type="component" value="Unassembled WGS sequence"/>
</dbReference>
<dbReference type="SUPFAM" id="SSF50494">
    <property type="entry name" value="Trypsin-like serine proteases"/>
    <property type="match status" value="1"/>
</dbReference>
<sequence length="614" mass="63363">MRSVLLMVRLSLLLVFVPFAAAAQSWLNSPFDARTLSREDTATIQAALSWSGDFSGSANAVWGEDSQKAFASYTQRIRGSSQPLFSDIKDLVIFLEDERVAQNWQINYSAIANTSYLYPFAYMDPVEGKNQEEYISKDQALSLIIREGDASAMQEDHDWFLGKAAAGKTPFTYRSEGMWVSWVELENKMTAYVRSDFNQGKWTSMNFVSTNDGYFRLNLLASSTLTGQDSPLSLIWTEGGVIDQVINGAGSAAPVAVASALPRAEDQVSRPGKPSLPAAEAPASPFAPKAPAGTDPGTPFAPDEPVPETLPEPPGELVEVVPGPNAGEKPAGPILGVPAAGAAPALPSVADAGNGGGGGNAVTAPAPGGLGIASGPAPIRSPDGANPATPEQPGTAPAAGLPRPKVTGTLMGSGTGFYIAPTTLVTAAHVIEGCSAVGMADGTALEILAADPSLDVAVLGGAADAGNAWLKLSALEVPKLGEAVTVLGYPYSTSLDQGLTVTSGNVSALRGVDGSSNRVMITAPVQPGNSGGPLLNKKGAVIGVVVSRVDDIAILQETGTLPQNMNFAVPSGPLLTFLRQKRIPPMQGNGVGGELGAELPAGYSEAVVPVNCYR</sequence>
<comment type="caution">
    <text evidence="9">The sequence shown here is derived from an EMBL/GenBank/DDBJ whole genome shotgun (WGS) entry which is preliminary data.</text>
</comment>
<feature type="compositionally biased region" description="Pro residues" evidence="8">
    <location>
        <begin position="302"/>
        <end position="314"/>
    </location>
</feature>
<reference evidence="9 10" key="1">
    <citation type="submission" date="2020-07" db="EMBL/GenBank/DDBJ databases">
        <title>Pseudogemmobacter sp. nov., isolated from poultry manure in Taiwan.</title>
        <authorList>
            <person name="Lin S.-Y."/>
            <person name="Tang Y.-S."/>
            <person name="Young C.-C."/>
        </authorList>
    </citation>
    <scope>NUCLEOTIDE SEQUENCE [LARGE SCALE GENOMIC DNA]</scope>
    <source>
        <strain evidence="9 10">CC-YST710</strain>
    </source>
</reference>
<dbReference type="PANTHER" id="PTHR43019:SF23">
    <property type="entry name" value="PROTEASE DO-LIKE 5, CHLOROPLASTIC"/>
    <property type="match status" value="1"/>
</dbReference>
<keyword evidence="3 7" id="KW-0645">Protease</keyword>
<evidence type="ECO:0000256" key="8">
    <source>
        <dbReference type="SAM" id="MobiDB-lite"/>
    </source>
</evidence>
<dbReference type="Gene3D" id="2.40.10.10">
    <property type="entry name" value="Trypsin-like serine proteases"/>
    <property type="match status" value="2"/>
</dbReference>
<protein>
    <recommendedName>
        <fullName evidence="7">Serine protease</fullName>
        <ecNumber evidence="7">3.4.21.-</ecNumber>
    </recommendedName>
</protein>
<evidence type="ECO:0000313" key="10">
    <source>
        <dbReference type="Proteomes" id="UP001198571"/>
    </source>
</evidence>